<feature type="transmembrane region" description="Helical" evidence="1">
    <location>
        <begin position="12"/>
        <end position="31"/>
    </location>
</feature>
<reference evidence="2" key="1">
    <citation type="journal article" date="2020" name="Nature">
        <title>Giant virus diversity and host interactions through global metagenomics.</title>
        <authorList>
            <person name="Schulz F."/>
            <person name="Roux S."/>
            <person name="Paez-Espino D."/>
            <person name="Jungbluth S."/>
            <person name="Walsh D.A."/>
            <person name="Denef V.J."/>
            <person name="McMahon K.D."/>
            <person name="Konstantinidis K.T."/>
            <person name="Eloe-Fadrosh E.A."/>
            <person name="Kyrpides N.C."/>
            <person name="Woyke T."/>
        </authorList>
    </citation>
    <scope>NUCLEOTIDE SEQUENCE</scope>
    <source>
        <strain evidence="2">GVMAG-M-3300025880-75</strain>
    </source>
</reference>
<organism evidence="2">
    <name type="scientific">viral metagenome</name>
    <dbReference type="NCBI Taxonomy" id="1070528"/>
    <lineage>
        <taxon>unclassified sequences</taxon>
        <taxon>metagenomes</taxon>
        <taxon>organismal metagenomes</taxon>
    </lineage>
</organism>
<dbReference type="PROSITE" id="PS51257">
    <property type="entry name" value="PROKAR_LIPOPROTEIN"/>
    <property type="match status" value="1"/>
</dbReference>
<evidence type="ECO:0000313" key="2">
    <source>
        <dbReference type="EMBL" id="QHU02398.1"/>
    </source>
</evidence>
<evidence type="ECO:0000256" key="1">
    <source>
        <dbReference type="SAM" id="Phobius"/>
    </source>
</evidence>
<keyword evidence="1" id="KW-1133">Transmembrane helix</keyword>
<proteinExistence type="predicted"/>
<dbReference type="AlphaFoldDB" id="A0A6C0JF37"/>
<keyword evidence="1" id="KW-0472">Membrane</keyword>
<dbReference type="EMBL" id="MN740356">
    <property type="protein sequence ID" value="QHU02398.1"/>
    <property type="molecule type" value="Genomic_DNA"/>
</dbReference>
<accession>A0A6C0JF37</accession>
<sequence>MEIKILGFKARVEVIVVSMIIGCFLCCHLICGCATREGMEVAGTVIGYKMNDGVHRDKYEQRSGLLEVNGGGKIDPQVPLPEGQLFMWGNNEFDAKCCAGSNVSGGGGCACITKEQQNYLNSRGGNRTSGSEY</sequence>
<keyword evidence="1" id="KW-0812">Transmembrane</keyword>
<name>A0A6C0JF37_9ZZZZ</name>
<protein>
    <submittedName>
        <fullName evidence="2">Uncharacterized protein</fullName>
    </submittedName>
</protein>